<dbReference type="PROSITE" id="PS00101">
    <property type="entry name" value="HEXAPEP_TRANSFERASES"/>
    <property type="match status" value="1"/>
</dbReference>
<dbReference type="InterPro" id="IPR005835">
    <property type="entry name" value="NTP_transferase_dom"/>
</dbReference>
<dbReference type="PANTHER" id="PTHR22572">
    <property type="entry name" value="SUGAR-1-PHOSPHATE GUANYL TRANSFERASE"/>
    <property type="match status" value="1"/>
</dbReference>
<proteinExistence type="inferred from homology"/>
<evidence type="ECO:0000256" key="2">
    <source>
        <dbReference type="ARBA" id="ARBA00007274"/>
    </source>
</evidence>
<dbReference type="GO" id="GO:0005525">
    <property type="term" value="F:GTP binding"/>
    <property type="evidence" value="ECO:0007669"/>
    <property type="project" value="UniProtKB-KW"/>
</dbReference>
<dbReference type="EC" id="2.7.7.13" evidence="3"/>
<dbReference type="Gene3D" id="2.160.10.10">
    <property type="entry name" value="Hexapeptide repeat proteins"/>
    <property type="match status" value="1"/>
</dbReference>
<dbReference type="GO" id="GO:0004475">
    <property type="term" value="F:mannose-1-phosphate guanylyltransferase (GTP) activity"/>
    <property type="evidence" value="ECO:0007669"/>
    <property type="project" value="UniProtKB-EC"/>
</dbReference>
<feature type="domain" description="Mannose-1-phosphate guanyltransferase C-terminal" evidence="7">
    <location>
        <begin position="294"/>
        <end position="419"/>
    </location>
</feature>
<evidence type="ECO:0000256" key="5">
    <source>
        <dbReference type="ARBA" id="ARBA00047343"/>
    </source>
</evidence>
<dbReference type="Pfam" id="PF25087">
    <property type="entry name" value="GMPPB_C"/>
    <property type="match status" value="1"/>
</dbReference>
<feature type="domain" description="Nucleotidyl transferase" evidence="6">
    <location>
        <begin position="5"/>
        <end position="207"/>
    </location>
</feature>
<evidence type="ECO:0000256" key="4">
    <source>
        <dbReference type="ARBA" id="ARBA00022679"/>
    </source>
</evidence>
<evidence type="ECO:0000259" key="6">
    <source>
        <dbReference type="Pfam" id="PF00483"/>
    </source>
</evidence>
<comment type="pathway">
    <text evidence="1">Nucleotide-sugar biosynthesis; GDP-alpha-D-mannose biosynthesis; GDP-alpha-D-mannose from alpha-D-mannose 1-phosphate (GTP route): step 1/1.</text>
</comment>
<dbReference type="InterPro" id="IPR011004">
    <property type="entry name" value="Trimer_LpxA-like_sf"/>
</dbReference>
<evidence type="ECO:0000313" key="9">
    <source>
        <dbReference type="Proteomes" id="UP000268162"/>
    </source>
</evidence>
<evidence type="ECO:0000313" key="8">
    <source>
        <dbReference type="EMBL" id="RKP35563.1"/>
    </source>
</evidence>
<dbReference type="Pfam" id="PF00483">
    <property type="entry name" value="NTP_transferase"/>
    <property type="match status" value="1"/>
</dbReference>
<keyword evidence="4 8" id="KW-0808">Transferase</keyword>
<accession>A0A4P9ZQ96</accession>
<comment type="catalytic activity">
    <reaction evidence="5">
        <text>alpha-D-mannose 1-phosphate + GTP + H(+) = GDP-alpha-D-mannose + diphosphate</text>
        <dbReference type="Rhea" id="RHEA:15229"/>
        <dbReference type="ChEBI" id="CHEBI:15378"/>
        <dbReference type="ChEBI" id="CHEBI:33019"/>
        <dbReference type="ChEBI" id="CHEBI:37565"/>
        <dbReference type="ChEBI" id="CHEBI:57527"/>
        <dbReference type="ChEBI" id="CHEBI:58409"/>
        <dbReference type="EC" id="2.7.7.13"/>
    </reaction>
</comment>
<evidence type="ECO:0000256" key="1">
    <source>
        <dbReference type="ARBA" id="ARBA00004823"/>
    </source>
</evidence>
<dbReference type="OrthoDB" id="285674at2759"/>
<dbReference type="InterPro" id="IPR018357">
    <property type="entry name" value="Hexapep_transf_CS"/>
</dbReference>
<dbReference type="Gene3D" id="3.90.550.10">
    <property type="entry name" value="Spore Coat Polysaccharide Biosynthesis Protein SpsA, Chain A"/>
    <property type="match status" value="1"/>
</dbReference>
<dbReference type="InterPro" id="IPR050486">
    <property type="entry name" value="Mannose-1P_guanyltransferase"/>
</dbReference>
<dbReference type="STRING" id="215637.A0A4P9ZQ96"/>
<protein>
    <recommendedName>
        <fullName evidence="3">mannose-1-phosphate guanylyltransferase</fullName>
        <ecNumber evidence="3">2.7.7.13</ecNumber>
    </recommendedName>
</protein>
<reference evidence="9" key="1">
    <citation type="journal article" date="2018" name="Nat. Microbiol.">
        <title>Leveraging single-cell genomics to expand the fungal tree of life.</title>
        <authorList>
            <person name="Ahrendt S.R."/>
            <person name="Quandt C.A."/>
            <person name="Ciobanu D."/>
            <person name="Clum A."/>
            <person name="Salamov A."/>
            <person name="Andreopoulos B."/>
            <person name="Cheng J.F."/>
            <person name="Woyke T."/>
            <person name="Pelin A."/>
            <person name="Henrissat B."/>
            <person name="Reynolds N.K."/>
            <person name="Benny G.L."/>
            <person name="Smith M.E."/>
            <person name="James T.Y."/>
            <person name="Grigoriev I.V."/>
        </authorList>
    </citation>
    <scope>NUCLEOTIDE SEQUENCE [LARGE SCALE GENOMIC DNA]</scope>
    <source>
        <strain evidence="9">RSA 468</strain>
    </source>
</reference>
<dbReference type="AlphaFoldDB" id="A0A4P9ZQ96"/>
<dbReference type="InterPro" id="IPR056729">
    <property type="entry name" value="GMPPB_C"/>
</dbReference>
<dbReference type="SUPFAM" id="SSF51161">
    <property type="entry name" value="Trimeric LpxA-like enzymes"/>
    <property type="match status" value="1"/>
</dbReference>
<name>A0A4P9ZQ96_9FUNG</name>
<organism evidence="8 9">
    <name type="scientific">Dimargaris cristalligena</name>
    <dbReference type="NCBI Taxonomy" id="215637"/>
    <lineage>
        <taxon>Eukaryota</taxon>
        <taxon>Fungi</taxon>
        <taxon>Fungi incertae sedis</taxon>
        <taxon>Zoopagomycota</taxon>
        <taxon>Kickxellomycotina</taxon>
        <taxon>Dimargaritomycetes</taxon>
        <taxon>Dimargaritales</taxon>
        <taxon>Dimargaritaceae</taxon>
        <taxon>Dimargaris</taxon>
    </lineage>
</organism>
<evidence type="ECO:0000256" key="3">
    <source>
        <dbReference type="ARBA" id="ARBA00012387"/>
    </source>
</evidence>
<gene>
    <name evidence="8" type="ORF">BJ085DRAFT_40927</name>
</gene>
<keyword evidence="9" id="KW-1185">Reference proteome</keyword>
<dbReference type="SUPFAM" id="SSF53448">
    <property type="entry name" value="Nucleotide-diphospho-sugar transferases"/>
    <property type="match status" value="1"/>
</dbReference>
<dbReference type="InterPro" id="IPR029044">
    <property type="entry name" value="Nucleotide-diphossugar_trans"/>
</dbReference>
<evidence type="ECO:0000259" key="7">
    <source>
        <dbReference type="Pfam" id="PF25087"/>
    </source>
</evidence>
<dbReference type="Proteomes" id="UP000268162">
    <property type="component" value="Unassembled WGS sequence"/>
</dbReference>
<dbReference type="EMBL" id="ML002838">
    <property type="protein sequence ID" value="RKP35563.1"/>
    <property type="molecule type" value="Genomic_DNA"/>
</dbReference>
<comment type="similarity">
    <text evidence="2">Belongs to the transferase hexapeptide repeat family.</text>
</comment>
<dbReference type="CDD" id="cd06428">
    <property type="entry name" value="M1P_guanylylT_A_like_N"/>
    <property type="match status" value="1"/>
</dbReference>
<sequence>MSTVKAVILVGGPSRGTRFRPLSMNVPKPLFPVAGRPIIWHPIAALAKLKQVTEILLVGFFEDFVFREFLDSCSAEFPNIHFKYLREYQSLGTAGGIYHFRNEILRHSPQHIFVLHADVCCSYPLAEMLAFHEAQGRGGTIMGTRVERDDAHRYGCLVADTETNEVLHYVEKPETFISDLISCGVGVFKYSALFDTIRAALEARHQQMEEDRAYEWPSRSTETDDYDVLRLEQDVLRPLAADHQLTVYVTPSFWRQIKSAGSAIPANAAYLDQMLQSHSTALTPPSSATAGPEIVGAVSIHPSARIDPTAKIGPHVSIGPRVTVGPGVRVKNSILLDGVDIKPNSCVLNSVIGWRSKLGSWVRVEGTPVSGRHDLEAITNAGVKNQSITILGQEVVVADECIIRNCIVLPNKELRSSFHDDILM</sequence>